<dbReference type="EMBL" id="DYVE01000256">
    <property type="protein sequence ID" value="HJG28927.1"/>
    <property type="molecule type" value="Genomic_DNA"/>
</dbReference>
<sequence>MSLLKKLAGLAVGAAAVGAAVYVLQKREHGEEYEHIVGPADEVETDTAEPEADASAEAEKAPAAAPETDDAVYQPPVAAHPVETGDDTPNANPVELGAVEVPKTADGKYDATKIADPADFGDWDEQGCKG</sequence>
<proteinExistence type="predicted"/>
<feature type="region of interest" description="Disordered" evidence="1">
    <location>
        <begin position="32"/>
        <end position="73"/>
    </location>
</feature>
<evidence type="ECO:0000256" key="1">
    <source>
        <dbReference type="SAM" id="MobiDB-lite"/>
    </source>
</evidence>
<dbReference type="Proteomes" id="UP000782880">
    <property type="component" value="Unassembled WGS sequence"/>
</dbReference>
<comment type="caution">
    <text evidence="2">The sequence shown here is derived from an EMBL/GenBank/DDBJ whole genome shotgun (WGS) entry which is preliminary data.</text>
</comment>
<accession>A0A921IN73</accession>
<name>A0A921IN73_9FIRM</name>
<gene>
    <name evidence="2" type="ORF">K8V20_09855</name>
</gene>
<dbReference type="AlphaFoldDB" id="A0A921IN73"/>
<reference evidence="2" key="1">
    <citation type="journal article" date="2021" name="PeerJ">
        <title>Extensive microbial diversity within the chicken gut microbiome revealed by metagenomics and culture.</title>
        <authorList>
            <person name="Gilroy R."/>
            <person name="Ravi A."/>
            <person name="Getino M."/>
            <person name="Pursley I."/>
            <person name="Horton D.L."/>
            <person name="Alikhan N.F."/>
            <person name="Baker D."/>
            <person name="Gharbi K."/>
            <person name="Hall N."/>
            <person name="Watson M."/>
            <person name="Adriaenssens E.M."/>
            <person name="Foster-Nyarko E."/>
            <person name="Jarju S."/>
            <person name="Secka A."/>
            <person name="Antonio M."/>
            <person name="Oren A."/>
            <person name="Chaudhuri R.R."/>
            <person name="La Ragione R."/>
            <person name="Hildebrand F."/>
            <person name="Pallen M.J."/>
        </authorList>
    </citation>
    <scope>NUCLEOTIDE SEQUENCE</scope>
    <source>
        <strain evidence="2">ChiBcec21-2208</strain>
    </source>
</reference>
<feature type="compositionally biased region" description="Acidic residues" evidence="1">
    <location>
        <begin position="41"/>
        <end position="56"/>
    </location>
</feature>
<evidence type="ECO:0000313" key="2">
    <source>
        <dbReference type="EMBL" id="HJG28927.1"/>
    </source>
</evidence>
<evidence type="ECO:0000313" key="3">
    <source>
        <dbReference type="Proteomes" id="UP000782880"/>
    </source>
</evidence>
<protein>
    <submittedName>
        <fullName evidence="2">Uncharacterized protein</fullName>
    </submittedName>
</protein>
<organism evidence="2 3">
    <name type="scientific">Subdoligranulum variabile</name>
    <dbReference type="NCBI Taxonomy" id="214851"/>
    <lineage>
        <taxon>Bacteria</taxon>
        <taxon>Bacillati</taxon>
        <taxon>Bacillota</taxon>
        <taxon>Clostridia</taxon>
        <taxon>Eubacteriales</taxon>
        <taxon>Oscillospiraceae</taxon>
        <taxon>Subdoligranulum</taxon>
    </lineage>
</organism>
<reference evidence="2" key="2">
    <citation type="submission" date="2021-09" db="EMBL/GenBank/DDBJ databases">
        <authorList>
            <person name="Gilroy R."/>
        </authorList>
    </citation>
    <scope>NUCLEOTIDE SEQUENCE</scope>
    <source>
        <strain evidence="2">ChiBcec21-2208</strain>
    </source>
</reference>